<dbReference type="InterPro" id="IPR027463">
    <property type="entry name" value="AcrB_DN_DC_subdom"/>
</dbReference>
<feature type="transmembrane region" description="Helical" evidence="1">
    <location>
        <begin position="939"/>
        <end position="960"/>
    </location>
</feature>
<feature type="transmembrane region" description="Helical" evidence="1">
    <location>
        <begin position="908"/>
        <end position="927"/>
    </location>
</feature>
<protein>
    <submittedName>
        <fullName evidence="2">Acriflavin resistance protein</fullName>
    </submittedName>
</protein>
<organism evidence="2 3">
    <name type="scientific">Pseudodesulfovibrio profundus</name>
    <dbReference type="NCBI Taxonomy" id="57320"/>
    <lineage>
        <taxon>Bacteria</taxon>
        <taxon>Pseudomonadati</taxon>
        <taxon>Thermodesulfobacteriota</taxon>
        <taxon>Desulfovibrionia</taxon>
        <taxon>Desulfovibrionales</taxon>
        <taxon>Desulfovibrionaceae</taxon>
    </lineage>
</organism>
<dbReference type="PANTHER" id="PTHR32063">
    <property type="match status" value="1"/>
</dbReference>
<keyword evidence="1" id="KW-0472">Membrane</keyword>
<dbReference type="PRINTS" id="PR00702">
    <property type="entry name" value="ACRIFLAVINRP"/>
</dbReference>
<proteinExistence type="predicted"/>
<keyword evidence="1" id="KW-1133">Transmembrane helix</keyword>
<dbReference type="Pfam" id="PF00873">
    <property type="entry name" value="ACR_tran"/>
    <property type="match status" value="1"/>
</dbReference>
<dbReference type="PANTHER" id="PTHR32063:SF0">
    <property type="entry name" value="SWARMING MOTILITY PROTEIN SWRC"/>
    <property type="match status" value="1"/>
</dbReference>
<dbReference type="GO" id="GO:0005886">
    <property type="term" value="C:plasma membrane"/>
    <property type="evidence" value="ECO:0007669"/>
    <property type="project" value="TreeGrafter"/>
</dbReference>
<dbReference type="Gene3D" id="3.30.70.1430">
    <property type="entry name" value="Multidrug efflux transporter AcrB pore domain"/>
    <property type="match status" value="2"/>
</dbReference>
<feature type="transmembrane region" description="Helical" evidence="1">
    <location>
        <begin position="989"/>
        <end position="1007"/>
    </location>
</feature>
<dbReference type="SUPFAM" id="SSF82866">
    <property type="entry name" value="Multidrug efflux transporter AcrB transmembrane domain"/>
    <property type="match status" value="2"/>
</dbReference>
<feature type="transmembrane region" description="Helical" evidence="1">
    <location>
        <begin position="434"/>
        <end position="454"/>
    </location>
</feature>
<feature type="transmembrane region" description="Helical" evidence="1">
    <location>
        <begin position="551"/>
        <end position="569"/>
    </location>
</feature>
<dbReference type="InterPro" id="IPR001036">
    <property type="entry name" value="Acrflvin-R"/>
</dbReference>
<evidence type="ECO:0000313" key="3">
    <source>
        <dbReference type="Proteomes" id="UP000219215"/>
    </source>
</evidence>
<sequence length="1056" mass="114449">MDIVKAAIDKPVAVLVGVILVVMFGGIALATLPYQLSPNVTEPVITVSTTWQGATPFEIERDIVEEQEKVLKGIPGLIEMESSCYNSLAELTLKFEIGTDVDSALLRVSNKLDEVPDYPDSSDRPIVSATGASTSPVIWMILKTLPGNDRDVQTYRTYFENEVRQYIERVNGVADLFVGGGREDEMQIIVDPVRLAAYNMTITELEGILKEENVSISAGSLGVGRRDYRIRTPAEFKSPEDIESIVLSSSGQHRFSLGDVATVQRGHEKPTVAMLHNAVPGMAVGVKPESGTNVLEMTAAVKAVVDDLNEHKLKDQEIELDWVYDQRPYIEGAIELVQKNIIIGSILAIVVLFIFLQSFSATIIVAVAIPISIVGAFIMFAAAGRTLNVVSMAGISFAVGMLVDNAIVVLENIDRHRGMGKKALAAAYDGASEVWGAVLASTLTTVAVFLPVVFMEQEAGQLFKDIAIAVTCAIILSLFVSVLVIPMLARQFYGIAERRAQKKGVDNGPRNPAALSLIKRLLAPLTRVGGKLSDMLVSLLDLAISKPLNRIVTVLSLTAASILIVWAFFPKMEYLPQGNRNLVINILIPPPGLSYEERLSIGEFVYEETGPHFGKEVGPFPAIDDMFFVSAPTINLFGAISEDEERAADLTPLFNRVLNSIPGMFGVSLQASIFEQGLGEGRVINVDISGPKLEQIVAAAGTMFGMSMQQIPGSQVRPVPSLELLYPEVRFIPNRDRVRAAGLSTADLGTAIDVILDGRTIGDFKEEGKKKIDLVLKGSTTDISTPEELYSSLVAVPNGWAVPVSSLAQLERTNSMNQIRHLERQRTITLQVTPPADMPLQQAMETIENNMIPAVRDMGLLEGLDVRLSGAADKLSVTREALQWNFLLAVVITYLLMSALFGNFLYPLIILFTVPLAGAGGFLGLKLENIFIAPQPLDILTMLGFVILIGVVVNNAILIVHQSLGNIREHGMAHKEAVLEATRTRLRPIYMSAATSIFGMLPLAVAPGPGSELYRGLGAVVLGGLALSTIFTIFVIPALLMFIIGMEKSNEERLAE</sequence>
<dbReference type="Gene3D" id="1.20.1640.10">
    <property type="entry name" value="Multidrug efflux transporter AcrB transmembrane domain"/>
    <property type="match status" value="2"/>
</dbReference>
<feature type="transmembrane region" description="Helical" evidence="1">
    <location>
        <begin position="336"/>
        <end position="356"/>
    </location>
</feature>
<accession>A0A2C8FBL2</accession>
<dbReference type="Proteomes" id="UP000219215">
    <property type="component" value="Chromosome DPRO"/>
</dbReference>
<keyword evidence="1" id="KW-0812">Transmembrane</keyword>
<gene>
    <name evidence="2" type="ORF">DPRO_2907</name>
</gene>
<dbReference type="Gene3D" id="3.30.70.1320">
    <property type="entry name" value="Multidrug efflux transporter AcrB pore domain like"/>
    <property type="match status" value="1"/>
</dbReference>
<feature type="transmembrane region" description="Helical" evidence="1">
    <location>
        <begin position="466"/>
        <end position="489"/>
    </location>
</feature>
<feature type="transmembrane region" description="Helical" evidence="1">
    <location>
        <begin position="363"/>
        <end position="383"/>
    </location>
</feature>
<name>A0A2C8FBL2_9BACT</name>
<evidence type="ECO:0000313" key="2">
    <source>
        <dbReference type="EMBL" id="SOB59817.1"/>
    </source>
</evidence>
<dbReference type="OrthoDB" id="9759330at2"/>
<dbReference type="SUPFAM" id="SSF82714">
    <property type="entry name" value="Multidrug efflux transporter AcrB TolC docking domain, DN and DC subdomains"/>
    <property type="match status" value="2"/>
</dbReference>
<feature type="transmembrane region" description="Helical" evidence="1">
    <location>
        <begin position="389"/>
        <end position="413"/>
    </location>
</feature>
<feature type="transmembrane region" description="Helical" evidence="1">
    <location>
        <begin position="882"/>
        <end position="901"/>
    </location>
</feature>
<dbReference type="RefSeq" id="WP_097012635.1">
    <property type="nucleotide sequence ID" value="NZ_LT907975.1"/>
</dbReference>
<feature type="transmembrane region" description="Helical" evidence="1">
    <location>
        <begin position="12"/>
        <end position="34"/>
    </location>
</feature>
<dbReference type="Gene3D" id="3.30.2090.10">
    <property type="entry name" value="Multidrug efflux transporter AcrB TolC docking domain, DN and DC subdomains"/>
    <property type="match status" value="2"/>
</dbReference>
<dbReference type="GO" id="GO:0042910">
    <property type="term" value="F:xenobiotic transmembrane transporter activity"/>
    <property type="evidence" value="ECO:0007669"/>
    <property type="project" value="TreeGrafter"/>
</dbReference>
<dbReference type="EMBL" id="LT907975">
    <property type="protein sequence ID" value="SOB59817.1"/>
    <property type="molecule type" value="Genomic_DNA"/>
</dbReference>
<dbReference type="KEGG" id="pprf:DPRO_2907"/>
<dbReference type="Gene3D" id="3.30.70.1440">
    <property type="entry name" value="Multidrug efflux transporter AcrB pore domain"/>
    <property type="match status" value="1"/>
</dbReference>
<evidence type="ECO:0000256" key="1">
    <source>
        <dbReference type="SAM" id="Phobius"/>
    </source>
</evidence>
<dbReference type="AlphaFoldDB" id="A0A2C8FBL2"/>
<keyword evidence="3" id="KW-1185">Reference proteome</keyword>
<feature type="transmembrane region" description="Helical" evidence="1">
    <location>
        <begin position="1019"/>
        <end position="1044"/>
    </location>
</feature>
<dbReference type="SUPFAM" id="SSF82693">
    <property type="entry name" value="Multidrug efflux transporter AcrB pore domain, PN1, PN2, PC1 and PC2 subdomains"/>
    <property type="match status" value="2"/>
</dbReference>
<reference evidence="3" key="1">
    <citation type="submission" date="2017-09" db="EMBL/GenBank/DDBJ databases">
        <authorList>
            <person name="Regsiter A."/>
            <person name="William W."/>
        </authorList>
    </citation>
    <scope>NUCLEOTIDE SEQUENCE [LARGE SCALE GENOMIC DNA]</scope>
    <source>
        <strain evidence="3">500-1</strain>
    </source>
</reference>